<evidence type="ECO:0000313" key="1">
    <source>
        <dbReference type="EMBL" id="MRW88433.1"/>
    </source>
</evidence>
<organism evidence="1 2">
    <name type="scientific">Duganella guangzhouensis</name>
    <dbReference type="NCBI Taxonomy" id="2666084"/>
    <lineage>
        <taxon>Bacteria</taxon>
        <taxon>Pseudomonadati</taxon>
        <taxon>Pseudomonadota</taxon>
        <taxon>Betaproteobacteria</taxon>
        <taxon>Burkholderiales</taxon>
        <taxon>Oxalobacteraceae</taxon>
        <taxon>Telluria group</taxon>
        <taxon>Duganella</taxon>
    </lineage>
</organism>
<dbReference type="RefSeq" id="WP_154372017.1">
    <property type="nucleotide sequence ID" value="NZ_WKJK01000001.1"/>
</dbReference>
<dbReference type="EMBL" id="WKJK01000001">
    <property type="protein sequence ID" value="MRW88433.1"/>
    <property type="molecule type" value="Genomic_DNA"/>
</dbReference>
<protein>
    <submittedName>
        <fullName evidence="1">Uncharacterized protein</fullName>
    </submittedName>
</protein>
<dbReference type="Proteomes" id="UP000433309">
    <property type="component" value="Unassembled WGS sequence"/>
</dbReference>
<gene>
    <name evidence="1" type="ORF">GJ699_00345</name>
</gene>
<accession>A0A6I2KS54</accession>
<name>A0A6I2KS54_9BURK</name>
<proteinExistence type="predicted"/>
<keyword evidence="2" id="KW-1185">Reference proteome</keyword>
<sequence length="83" mass="9414">MSSDKIAMALARKEYADASKKWNDADLKFSCCIRDAAGWDDMRQASESLETATRRVQSSLTGLLKLGYPISNLPLYRLIRERD</sequence>
<reference evidence="1 2" key="1">
    <citation type="submission" date="2019-11" db="EMBL/GenBank/DDBJ databases">
        <title>Novel species isolated from a subtropical stream in China.</title>
        <authorList>
            <person name="Lu H."/>
        </authorList>
    </citation>
    <scope>NUCLEOTIDE SEQUENCE [LARGE SCALE GENOMIC DNA]</scope>
    <source>
        <strain evidence="1 2">FT80W</strain>
    </source>
</reference>
<evidence type="ECO:0000313" key="2">
    <source>
        <dbReference type="Proteomes" id="UP000433309"/>
    </source>
</evidence>
<dbReference type="AlphaFoldDB" id="A0A6I2KS54"/>
<comment type="caution">
    <text evidence="1">The sequence shown here is derived from an EMBL/GenBank/DDBJ whole genome shotgun (WGS) entry which is preliminary data.</text>
</comment>